<protein>
    <submittedName>
        <fullName evidence="1">Uncharacterized protein</fullName>
    </submittedName>
</protein>
<dbReference type="RefSeq" id="WP_188561221.1">
    <property type="nucleotide sequence ID" value="NZ_BMGY01000008.1"/>
</dbReference>
<sequence length="106" mass="11215">MRTFTLSGAGDGNIVVARLNAAGQWTQAVEVRSRNCYDFQGSTLALNANGDVVVAGSFSGGQVTFGPCSLTAVTRRVTPVAGKRLLLLQKRPFPGNQPIHRVTSVI</sequence>
<accession>A0ABQ1ZZK1</accession>
<dbReference type="EMBL" id="BMGY01000008">
    <property type="protein sequence ID" value="GGH83287.1"/>
    <property type="molecule type" value="Genomic_DNA"/>
</dbReference>
<comment type="caution">
    <text evidence="1">The sequence shown here is derived from an EMBL/GenBank/DDBJ whole genome shotgun (WGS) entry which is preliminary data.</text>
</comment>
<proteinExistence type="predicted"/>
<name>A0ABQ1ZZK1_9BACT</name>
<reference evidence="2" key="1">
    <citation type="journal article" date="2019" name="Int. J. Syst. Evol. Microbiol.">
        <title>The Global Catalogue of Microorganisms (GCM) 10K type strain sequencing project: providing services to taxonomists for standard genome sequencing and annotation.</title>
        <authorList>
            <consortium name="The Broad Institute Genomics Platform"/>
            <consortium name="The Broad Institute Genome Sequencing Center for Infectious Disease"/>
            <person name="Wu L."/>
            <person name="Ma J."/>
        </authorList>
    </citation>
    <scope>NUCLEOTIDE SEQUENCE [LARGE SCALE GENOMIC DNA]</scope>
    <source>
        <strain evidence="2">CGMCC 1.14966</strain>
    </source>
</reference>
<keyword evidence="2" id="KW-1185">Reference proteome</keyword>
<dbReference type="Proteomes" id="UP000637774">
    <property type="component" value="Unassembled WGS sequence"/>
</dbReference>
<organism evidence="1 2">
    <name type="scientific">Hymenobacter frigidus</name>
    <dbReference type="NCBI Taxonomy" id="1524095"/>
    <lineage>
        <taxon>Bacteria</taxon>
        <taxon>Pseudomonadati</taxon>
        <taxon>Bacteroidota</taxon>
        <taxon>Cytophagia</taxon>
        <taxon>Cytophagales</taxon>
        <taxon>Hymenobacteraceae</taxon>
        <taxon>Hymenobacter</taxon>
    </lineage>
</organism>
<evidence type="ECO:0000313" key="1">
    <source>
        <dbReference type="EMBL" id="GGH83287.1"/>
    </source>
</evidence>
<evidence type="ECO:0000313" key="2">
    <source>
        <dbReference type="Proteomes" id="UP000637774"/>
    </source>
</evidence>
<gene>
    <name evidence="1" type="ORF">GCM10011495_12780</name>
</gene>